<dbReference type="InterPro" id="IPR034660">
    <property type="entry name" value="DinB/YfiT-like"/>
</dbReference>
<dbReference type="Pfam" id="PF12796">
    <property type="entry name" value="Ank_2"/>
    <property type="match status" value="1"/>
</dbReference>
<evidence type="ECO:0000313" key="5">
    <source>
        <dbReference type="Proteomes" id="UP000312512"/>
    </source>
</evidence>
<dbReference type="InterPro" id="IPR050776">
    <property type="entry name" value="Ank_Repeat/CDKN_Inhibitor"/>
</dbReference>
<dbReference type="InterPro" id="IPR036770">
    <property type="entry name" value="Ankyrin_rpt-contain_sf"/>
</dbReference>
<dbReference type="AlphaFoldDB" id="A0A5C4WHH9"/>
<evidence type="ECO:0000259" key="3">
    <source>
        <dbReference type="Pfam" id="PF12867"/>
    </source>
</evidence>
<reference evidence="4 5" key="1">
    <citation type="submission" date="2019-10" db="EMBL/GenBank/DDBJ databases">
        <title>Nonomuraea sp. nov., isolated from Phyllanthus amarus.</title>
        <authorList>
            <person name="Klykleung N."/>
            <person name="Tanasupawat S."/>
        </authorList>
    </citation>
    <scope>NUCLEOTIDE SEQUENCE [LARGE SCALE GENOMIC DNA]</scope>
    <source>
        <strain evidence="4 5">PA1-10</strain>
    </source>
</reference>
<dbReference type="InterPro" id="IPR024775">
    <property type="entry name" value="DinB-like"/>
</dbReference>
<name>A0A5C4WHH9_9ACTN</name>
<accession>A0A5C4WHH9</accession>
<dbReference type="SUPFAM" id="SSF48403">
    <property type="entry name" value="Ankyrin repeat"/>
    <property type="match status" value="1"/>
</dbReference>
<feature type="domain" description="DinB-like" evidence="3">
    <location>
        <begin position="14"/>
        <end position="164"/>
    </location>
</feature>
<proteinExistence type="predicted"/>
<protein>
    <recommendedName>
        <fullName evidence="3">DinB-like domain-containing protein</fullName>
    </recommendedName>
</protein>
<dbReference type="Proteomes" id="UP000312512">
    <property type="component" value="Unassembled WGS sequence"/>
</dbReference>
<dbReference type="RefSeq" id="WP_139631560.1">
    <property type="nucleotide sequence ID" value="NZ_VDLX02000006.1"/>
</dbReference>
<dbReference type="InterPro" id="IPR002110">
    <property type="entry name" value="Ankyrin_rpt"/>
</dbReference>
<dbReference type="OrthoDB" id="5022306at2"/>
<gene>
    <name evidence="4" type="ORF">FH608_017275</name>
</gene>
<evidence type="ECO:0000313" key="4">
    <source>
        <dbReference type="EMBL" id="KAB8193955.1"/>
    </source>
</evidence>
<dbReference type="PANTHER" id="PTHR24201">
    <property type="entry name" value="ANK_REP_REGION DOMAIN-CONTAINING PROTEIN"/>
    <property type="match status" value="1"/>
</dbReference>
<evidence type="ECO:0000256" key="1">
    <source>
        <dbReference type="ARBA" id="ARBA00022737"/>
    </source>
</evidence>
<keyword evidence="2" id="KW-0040">ANK repeat</keyword>
<keyword evidence="5" id="KW-1185">Reference proteome</keyword>
<sequence length="305" mass="33184">MASLLDNLVDLSDFAWQRLRTRLDGLTDEEYLWEPVPECWTVRAGEGGAMTADGARLPPEPPPFTTIAWRVTHLIDVLQAERTATWFGQRPAPEDGVPGVPGVAAEALRALEHAYEVWRGRLAALGEGDLTRPMGAIAGPYSEHDCTAFALHILDELIHHGAEIGVVRDLRLQLGPRDPVILACLRGDRAEIDALLEKDPGLLDRTRAGHPALLAEAAARQRWAAVEMLAELGFDVDARSASGRVPAHYAAGAGQVETLRLLVRHGADLTVADPVFTATPLGWAQWFGQREAARYLQRQEATGPA</sequence>
<dbReference type="PANTHER" id="PTHR24201:SF16">
    <property type="entry name" value="ANKYRIN-1-LIKE-RELATED"/>
    <property type="match status" value="1"/>
</dbReference>
<dbReference type="EMBL" id="VDLX02000006">
    <property type="protein sequence ID" value="KAB8193955.1"/>
    <property type="molecule type" value="Genomic_DNA"/>
</dbReference>
<dbReference type="PROSITE" id="PS50297">
    <property type="entry name" value="ANK_REP_REGION"/>
    <property type="match status" value="1"/>
</dbReference>
<dbReference type="Pfam" id="PF12867">
    <property type="entry name" value="DinB_2"/>
    <property type="match status" value="1"/>
</dbReference>
<dbReference type="SMART" id="SM00248">
    <property type="entry name" value="ANK"/>
    <property type="match status" value="1"/>
</dbReference>
<organism evidence="4 5">
    <name type="scientific">Nonomuraea phyllanthi</name>
    <dbReference type="NCBI Taxonomy" id="2219224"/>
    <lineage>
        <taxon>Bacteria</taxon>
        <taxon>Bacillati</taxon>
        <taxon>Actinomycetota</taxon>
        <taxon>Actinomycetes</taxon>
        <taxon>Streptosporangiales</taxon>
        <taxon>Streptosporangiaceae</taxon>
        <taxon>Nonomuraea</taxon>
    </lineage>
</organism>
<keyword evidence="1" id="KW-0677">Repeat</keyword>
<dbReference type="Gene3D" id="1.20.120.450">
    <property type="entry name" value="dinb family like domain"/>
    <property type="match status" value="1"/>
</dbReference>
<comment type="caution">
    <text evidence="4">The sequence shown here is derived from an EMBL/GenBank/DDBJ whole genome shotgun (WGS) entry which is preliminary data.</text>
</comment>
<evidence type="ECO:0000256" key="2">
    <source>
        <dbReference type="ARBA" id="ARBA00023043"/>
    </source>
</evidence>
<dbReference type="Gene3D" id="1.25.40.20">
    <property type="entry name" value="Ankyrin repeat-containing domain"/>
    <property type="match status" value="1"/>
</dbReference>
<dbReference type="PROSITE" id="PS50088">
    <property type="entry name" value="ANK_REPEAT"/>
    <property type="match status" value="1"/>
</dbReference>
<dbReference type="SUPFAM" id="SSF109854">
    <property type="entry name" value="DinB/YfiT-like putative metalloenzymes"/>
    <property type="match status" value="2"/>
</dbReference>